<organism evidence="2">
    <name type="scientific">Kwoniella bestiolae CBS 10118</name>
    <dbReference type="NCBI Taxonomy" id="1296100"/>
    <lineage>
        <taxon>Eukaryota</taxon>
        <taxon>Fungi</taxon>
        <taxon>Dikarya</taxon>
        <taxon>Basidiomycota</taxon>
        <taxon>Agaricomycotina</taxon>
        <taxon>Tremellomycetes</taxon>
        <taxon>Tremellales</taxon>
        <taxon>Cryptococcaceae</taxon>
        <taxon>Kwoniella</taxon>
    </lineage>
</organism>
<dbReference type="AlphaFoldDB" id="A0A1B9FXW4"/>
<dbReference type="EMBL" id="CP144546">
    <property type="protein sequence ID" value="WVW85634.1"/>
    <property type="molecule type" value="Genomic_DNA"/>
</dbReference>
<reference evidence="3" key="2">
    <citation type="submission" date="2013-07" db="EMBL/GenBank/DDBJ databases">
        <authorList>
            <consortium name="The Broad Institute Genome Sequencing Platform"/>
            <person name="Cuomo C."/>
            <person name="Litvintseva A."/>
            <person name="Chen Y."/>
            <person name="Heitman J."/>
            <person name="Sun S."/>
            <person name="Springer D."/>
            <person name="Dromer F."/>
            <person name="Young S.K."/>
            <person name="Zeng Q."/>
            <person name="Gargeya S."/>
            <person name="Fitzgerald M."/>
            <person name="Abouelleil A."/>
            <person name="Alvarado L."/>
            <person name="Berlin A.M."/>
            <person name="Chapman S.B."/>
            <person name="Dewar J."/>
            <person name="Goldberg J."/>
            <person name="Griggs A."/>
            <person name="Gujja S."/>
            <person name="Hansen M."/>
            <person name="Howarth C."/>
            <person name="Imamovic A."/>
            <person name="Larimer J."/>
            <person name="McCowan C."/>
            <person name="Murphy C."/>
            <person name="Pearson M."/>
            <person name="Priest M."/>
            <person name="Roberts A."/>
            <person name="Saif S."/>
            <person name="Shea T."/>
            <person name="Sykes S."/>
            <person name="Wortman J."/>
            <person name="Nusbaum C."/>
            <person name="Birren B."/>
        </authorList>
    </citation>
    <scope>NUCLEOTIDE SEQUENCE</scope>
    <source>
        <strain evidence="3">CBS 10118</strain>
    </source>
</reference>
<keyword evidence="1" id="KW-0732">Signal</keyword>
<dbReference type="GeneID" id="30210988"/>
<dbReference type="VEuPathDB" id="FungiDB:I302_06589"/>
<keyword evidence="4" id="KW-1185">Reference proteome</keyword>
<evidence type="ECO:0000313" key="3">
    <source>
        <dbReference type="EMBL" id="WVW85634.1"/>
    </source>
</evidence>
<gene>
    <name evidence="2" type="ORF">I302_06589</name>
    <name evidence="3" type="ORF">I302_107672</name>
</gene>
<evidence type="ECO:0000256" key="1">
    <source>
        <dbReference type="SAM" id="SignalP"/>
    </source>
</evidence>
<evidence type="ECO:0000313" key="2">
    <source>
        <dbReference type="EMBL" id="OCF23606.1"/>
    </source>
</evidence>
<reference evidence="2" key="1">
    <citation type="submission" date="2013-07" db="EMBL/GenBank/DDBJ databases">
        <title>The Genome Sequence of Cryptococcus bestiolae CBS10118.</title>
        <authorList>
            <consortium name="The Broad Institute Genome Sequencing Platform"/>
            <person name="Cuomo C."/>
            <person name="Litvintseva A."/>
            <person name="Chen Y."/>
            <person name="Heitman J."/>
            <person name="Sun S."/>
            <person name="Springer D."/>
            <person name="Dromer F."/>
            <person name="Young S.K."/>
            <person name="Zeng Q."/>
            <person name="Gargeya S."/>
            <person name="Fitzgerald M."/>
            <person name="Abouelleil A."/>
            <person name="Alvarado L."/>
            <person name="Berlin A.M."/>
            <person name="Chapman S.B."/>
            <person name="Dewar J."/>
            <person name="Goldberg J."/>
            <person name="Griggs A."/>
            <person name="Gujja S."/>
            <person name="Hansen M."/>
            <person name="Howarth C."/>
            <person name="Imamovic A."/>
            <person name="Larimer J."/>
            <person name="McCowan C."/>
            <person name="Murphy C."/>
            <person name="Pearson M."/>
            <person name="Priest M."/>
            <person name="Roberts A."/>
            <person name="Saif S."/>
            <person name="Shea T."/>
            <person name="Sykes S."/>
            <person name="Wortman J."/>
            <person name="Nusbaum C."/>
            <person name="Birren B."/>
        </authorList>
    </citation>
    <scope>NUCLEOTIDE SEQUENCE [LARGE SCALE GENOMIC DNA]</scope>
    <source>
        <strain evidence="2">CBS 10118</strain>
    </source>
</reference>
<proteinExistence type="predicted"/>
<sequence>MMSNNLLVFLATLTVAYSLPSPDEAAKRGQYQPETIEVTFPAYSRYVNPNNQTDTFWGPQKKVYFFETDPTMARLSGEEFTWITYDKAKEATKLEDKDREYNMTCYANLREGGHSGVTHGIELDTKAPYIKSLSNESWEDMVKNANVICPIGECIKEGGCEGLEIPKWNQDYLKSYVKP</sequence>
<name>A0A1B9FXW4_9TREE</name>
<dbReference type="KEGG" id="kbi:30210988"/>
<dbReference type="OrthoDB" id="10562365at2759"/>
<dbReference type="Proteomes" id="UP000092730">
    <property type="component" value="Chromosome 6"/>
</dbReference>
<evidence type="ECO:0000313" key="4">
    <source>
        <dbReference type="Proteomes" id="UP000092730"/>
    </source>
</evidence>
<accession>A0A1B9FXW4</accession>
<dbReference type="RefSeq" id="XP_019044676.1">
    <property type="nucleotide sequence ID" value="XM_019193199.1"/>
</dbReference>
<feature type="signal peptide" evidence="1">
    <location>
        <begin position="1"/>
        <end position="18"/>
    </location>
</feature>
<protein>
    <submittedName>
        <fullName evidence="2">Uncharacterized protein</fullName>
    </submittedName>
</protein>
<reference evidence="3" key="4">
    <citation type="submission" date="2024-02" db="EMBL/GenBank/DDBJ databases">
        <title>Comparative genomics of Cryptococcus and Kwoniella reveals pathogenesis evolution and contrasting modes of karyotype evolution via chromosome fusion or intercentromeric recombination.</title>
        <authorList>
            <person name="Coelho M.A."/>
            <person name="David-Palma M."/>
            <person name="Shea T."/>
            <person name="Bowers K."/>
            <person name="McGinley-Smith S."/>
            <person name="Mohammad A.W."/>
            <person name="Gnirke A."/>
            <person name="Yurkov A.M."/>
            <person name="Nowrousian M."/>
            <person name="Sun S."/>
            <person name="Cuomo C.A."/>
            <person name="Heitman J."/>
        </authorList>
    </citation>
    <scope>NUCLEOTIDE SEQUENCE</scope>
    <source>
        <strain evidence="3">CBS 10118</strain>
    </source>
</reference>
<dbReference type="EMBL" id="KI894023">
    <property type="protein sequence ID" value="OCF23606.1"/>
    <property type="molecule type" value="Genomic_DNA"/>
</dbReference>
<reference evidence="2" key="3">
    <citation type="submission" date="2014-01" db="EMBL/GenBank/DDBJ databases">
        <title>Evolution of pathogenesis and genome organization in the Tremellales.</title>
        <authorList>
            <person name="Cuomo C."/>
            <person name="Litvintseva A."/>
            <person name="Heitman J."/>
            <person name="Chen Y."/>
            <person name="Sun S."/>
            <person name="Springer D."/>
            <person name="Dromer F."/>
            <person name="Young S."/>
            <person name="Zeng Q."/>
            <person name="Chapman S."/>
            <person name="Gujja S."/>
            <person name="Saif S."/>
            <person name="Birren B."/>
        </authorList>
    </citation>
    <scope>NUCLEOTIDE SEQUENCE</scope>
    <source>
        <strain evidence="2">CBS 10118</strain>
    </source>
</reference>
<feature type="chain" id="PRO_5042334701" evidence="1">
    <location>
        <begin position="19"/>
        <end position="179"/>
    </location>
</feature>